<dbReference type="Proteomes" id="UP001219568">
    <property type="component" value="Unassembled WGS sequence"/>
</dbReference>
<proteinExistence type="predicted"/>
<sequence>MTQDHIAKVLGEAKVPWNPEHDLGGLVRKFETRGTGEPFRHALVQIAQYMLELKLKYRFLTTYEQTICLRKVDI</sequence>
<comment type="caution">
    <text evidence="1">The sequence shown here is derived from an EMBL/GenBank/DDBJ whole genome shotgun (WGS) entry which is preliminary data.</text>
</comment>
<dbReference type="EMBL" id="JAQJZL010000015">
    <property type="protein sequence ID" value="KAJ6027853.1"/>
    <property type="molecule type" value="Genomic_DNA"/>
</dbReference>
<accession>A0AAD6N4D1</accession>
<protein>
    <submittedName>
        <fullName evidence="1">Uncharacterized protein</fullName>
    </submittedName>
</protein>
<name>A0AAD6N4D1_PENCN</name>
<gene>
    <name evidence="1" type="ORF">N7460_012670</name>
</gene>
<reference evidence="1" key="2">
    <citation type="submission" date="2023-01" db="EMBL/GenBank/DDBJ databases">
        <authorList>
            <person name="Petersen C."/>
        </authorList>
    </citation>
    <scope>NUCLEOTIDE SEQUENCE</scope>
    <source>
        <strain evidence="1">IBT 15450</strain>
    </source>
</reference>
<organism evidence="1 2">
    <name type="scientific">Penicillium canescens</name>
    <dbReference type="NCBI Taxonomy" id="5083"/>
    <lineage>
        <taxon>Eukaryota</taxon>
        <taxon>Fungi</taxon>
        <taxon>Dikarya</taxon>
        <taxon>Ascomycota</taxon>
        <taxon>Pezizomycotina</taxon>
        <taxon>Eurotiomycetes</taxon>
        <taxon>Eurotiomycetidae</taxon>
        <taxon>Eurotiales</taxon>
        <taxon>Aspergillaceae</taxon>
        <taxon>Penicillium</taxon>
    </lineage>
</organism>
<reference evidence="1" key="1">
    <citation type="journal article" date="2023" name="IMA Fungus">
        <title>Comparative genomic study of the Penicillium genus elucidates a diverse pangenome and 15 lateral gene transfer events.</title>
        <authorList>
            <person name="Petersen C."/>
            <person name="Sorensen T."/>
            <person name="Nielsen M.R."/>
            <person name="Sondergaard T.E."/>
            <person name="Sorensen J.L."/>
            <person name="Fitzpatrick D.A."/>
            <person name="Frisvad J.C."/>
            <person name="Nielsen K.L."/>
        </authorList>
    </citation>
    <scope>NUCLEOTIDE SEQUENCE</scope>
    <source>
        <strain evidence="1">IBT 15450</strain>
    </source>
</reference>
<evidence type="ECO:0000313" key="2">
    <source>
        <dbReference type="Proteomes" id="UP001219568"/>
    </source>
</evidence>
<dbReference type="AlphaFoldDB" id="A0AAD6N4D1"/>
<evidence type="ECO:0000313" key="1">
    <source>
        <dbReference type="EMBL" id="KAJ6027853.1"/>
    </source>
</evidence>
<keyword evidence="2" id="KW-1185">Reference proteome</keyword>